<accession>A0A7W9SM42</accession>
<feature type="transmembrane region" description="Helical" evidence="1">
    <location>
        <begin position="7"/>
        <end position="25"/>
    </location>
</feature>
<dbReference type="RefSeq" id="WP_184192334.1">
    <property type="nucleotide sequence ID" value="NZ_JACHGW010000001.1"/>
</dbReference>
<keyword evidence="3" id="KW-1185">Reference proteome</keyword>
<feature type="transmembrane region" description="Helical" evidence="1">
    <location>
        <begin position="37"/>
        <end position="52"/>
    </location>
</feature>
<sequence>MYRGTVIVRALPPMLLVVGLIHWRLFGETPHYDWGDYLLPILGAYVLGRGIAQREKARLCELMAGLGLASIALGAATANPYLVPTSLFLGGAGLFLLPLYSTTLRHSDPECALAVPQTRNTALALVAILCLVSATCGMGWRESILWGAMLSTYICIPALLIALSCTLGGKTRTGASIGAVAALVLTTFLLLLTVLGIRFD</sequence>
<feature type="transmembrane region" description="Helical" evidence="1">
    <location>
        <begin position="82"/>
        <end position="100"/>
    </location>
</feature>
<feature type="transmembrane region" description="Helical" evidence="1">
    <location>
        <begin position="59"/>
        <end position="76"/>
    </location>
</feature>
<evidence type="ECO:0000256" key="1">
    <source>
        <dbReference type="SAM" id="Phobius"/>
    </source>
</evidence>
<protein>
    <submittedName>
        <fullName evidence="2">Uncharacterized protein</fullName>
    </submittedName>
</protein>
<feature type="transmembrane region" description="Helical" evidence="1">
    <location>
        <begin position="146"/>
        <end position="165"/>
    </location>
</feature>
<gene>
    <name evidence="2" type="ORF">HNQ39_000461</name>
</gene>
<evidence type="ECO:0000313" key="3">
    <source>
        <dbReference type="Proteomes" id="UP000520814"/>
    </source>
</evidence>
<feature type="transmembrane region" description="Helical" evidence="1">
    <location>
        <begin position="121"/>
        <end position="140"/>
    </location>
</feature>
<keyword evidence="1" id="KW-0472">Membrane</keyword>
<proteinExistence type="predicted"/>
<dbReference type="Proteomes" id="UP000520814">
    <property type="component" value="Unassembled WGS sequence"/>
</dbReference>
<keyword evidence="1" id="KW-1133">Transmembrane helix</keyword>
<dbReference type="AlphaFoldDB" id="A0A7W9SM42"/>
<reference evidence="2 3" key="1">
    <citation type="submission" date="2020-08" db="EMBL/GenBank/DDBJ databases">
        <title>Genomic Encyclopedia of Type Strains, Phase IV (KMG-IV): sequencing the most valuable type-strain genomes for metagenomic binning, comparative biology and taxonomic classification.</title>
        <authorList>
            <person name="Goeker M."/>
        </authorList>
    </citation>
    <scope>NUCLEOTIDE SEQUENCE [LARGE SCALE GENOMIC DNA]</scope>
    <source>
        <strain evidence="2 3">DSM 23562</strain>
    </source>
</reference>
<organism evidence="2 3">
    <name type="scientific">Armatimonas rosea</name>
    <dbReference type="NCBI Taxonomy" id="685828"/>
    <lineage>
        <taxon>Bacteria</taxon>
        <taxon>Bacillati</taxon>
        <taxon>Armatimonadota</taxon>
        <taxon>Armatimonadia</taxon>
        <taxon>Armatimonadales</taxon>
        <taxon>Armatimonadaceae</taxon>
        <taxon>Armatimonas</taxon>
    </lineage>
</organism>
<evidence type="ECO:0000313" key="2">
    <source>
        <dbReference type="EMBL" id="MBB6048699.1"/>
    </source>
</evidence>
<feature type="transmembrane region" description="Helical" evidence="1">
    <location>
        <begin position="177"/>
        <end position="197"/>
    </location>
</feature>
<comment type="caution">
    <text evidence="2">The sequence shown here is derived from an EMBL/GenBank/DDBJ whole genome shotgun (WGS) entry which is preliminary data.</text>
</comment>
<keyword evidence="1" id="KW-0812">Transmembrane</keyword>
<dbReference type="EMBL" id="JACHGW010000001">
    <property type="protein sequence ID" value="MBB6048699.1"/>
    <property type="molecule type" value="Genomic_DNA"/>
</dbReference>
<name>A0A7W9SM42_ARMRO</name>